<dbReference type="AlphaFoldDB" id="A0A9N9RHF5"/>
<keyword evidence="2" id="KW-1185">Reference proteome</keyword>
<dbReference type="OrthoDB" id="10593700at2759"/>
<evidence type="ECO:0000313" key="2">
    <source>
        <dbReference type="Proteomes" id="UP001153620"/>
    </source>
</evidence>
<organism evidence="1 2">
    <name type="scientific">Chironomus riparius</name>
    <dbReference type="NCBI Taxonomy" id="315576"/>
    <lineage>
        <taxon>Eukaryota</taxon>
        <taxon>Metazoa</taxon>
        <taxon>Ecdysozoa</taxon>
        <taxon>Arthropoda</taxon>
        <taxon>Hexapoda</taxon>
        <taxon>Insecta</taxon>
        <taxon>Pterygota</taxon>
        <taxon>Neoptera</taxon>
        <taxon>Endopterygota</taxon>
        <taxon>Diptera</taxon>
        <taxon>Nematocera</taxon>
        <taxon>Chironomoidea</taxon>
        <taxon>Chironomidae</taxon>
        <taxon>Chironominae</taxon>
        <taxon>Chironomus</taxon>
    </lineage>
</organism>
<name>A0A9N9RHF5_9DIPT</name>
<sequence>MLFNLKTCHKIIHTNPFLFSLFLITGLQSLWTTAICSSNLQQKYPITQPTTSISSDQLLQQSPISDKDVHWDDFKPTKDIHDSANVPLIKDYIDKITDNFYSKSIHHSNHLIANLGNYDADSLPFVAKHRLPKPVM</sequence>
<reference evidence="1" key="1">
    <citation type="submission" date="2022-01" db="EMBL/GenBank/DDBJ databases">
        <authorList>
            <person name="King R."/>
        </authorList>
    </citation>
    <scope>NUCLEOTIDE SEQUENCE</scope>
</reference>
<protein>
    <submittedName>
        <fullName evidence="1">Uncharacterized protein</fullName>
    </submittedName>
</protein>
<accession>A0A9N9RHF5</accession>
<proteinExistence type="predicted"/>
<gene>
    <name evidence="1" type="ORF">CHIRRI_LOCUS1008</name>
</gene>
<dbReference type="EMBL" id="OU895877">
    <property type="protein sequence ID" value="CAG9798023.1"/>
    <property type="molecule type" value="Genomic_DNA"/>
</dbReference>
<evidence type="ECO:0000313" key="1">
    <source>
        <dbReference type="EMBL" id="CAG9798023.1"/>
    </source>
</evidence>
<dbReference type="Proteomes" id="UP001153620">
    <property type="component" value="Chromosome 1"/>
</dbReference>
<reference evidence="1" key="2">
    <citation type="submission" date="2022-10" db="EMBL/GenBank/DDBJ databases">
        <authorList>
            <consortium name="ENA_rothamsted_submissions"/>
            <consortium name="culmorum"/>
            <person name="King R."/>
        </authorList>
    </citation>
    <scope>NUCLEOTIDE SEQUENCE</scope>
</reference>